<feature type="non-terminal residue" evidence="2">
    <location>
        <position position="1"/>
    </location>
</feature>
<feature type="region of interest" description="Disordered" evidence="1">
    <location>
        <begin position="29"/>
        <end position="62"/>
    </location>
</feature>
<comment type="caution">
    <text evidence="2">The sequence shown here is derived from an EMBL/GenBank/DDBJ whole genome shotgun (WGS) entry which is preliminary data.</text>
</comment>
<reference evidence="2" key="1">
    <citation type="journal article" date="2015" name="Nature">
        <title>Complex archaea that bridge the gap between prokaryotes and eukaryotes.</title>
        <authorList>
            <person name="Spang A."/>
            <person name="Saw J.H."/>
            <person name="Jorgensen S.L."/>
            <person name="Zaremba-Niedzwiedzka K."/>
            <person name="Martijn J."/>
            <person name="Lind A.E."/>
            <person name="van Eijk R."/>
            <person name="Schleper C."/>
            <person name="Guy L."/>
            <person name="Ettema T.J."/>
        </authorList>
    </citation>
    <scope>NUCLEOTIDE SEQUENCE</scope>
</reference>
<protein>
    <submittedName>
        <fullName evidence="2">Uncharacterized protein</fullName>
    </submittedName>
</protein>
<gene>
    <name evidence="2" type="ORF">LCGC14_2899160</name>
</gene>
<proteinExistence type="predicted"/>
<evidence type="ECO:0000256" key="1">
    <source>
        <dbReference type="SAM" id="MobiDB-lite"/>
    </source>
</evidence>
<dbReference type="AlphaFoldDB" id="A0A0F9AL57"/>
<dbReference type="EMBL" id="LAZR01057020">
    <property type="protein sequence ID" value="KKK72906.1"/>
    <property type="molecule type" value="Genomic_DNA"/>
</dbReference>
<organism evidence="2">
    <name type="scientific">marine sediment metagenome</name>
    <dbReference type="NCBI Taxonomy" id="412755"/>
    <lineage>
        <taxon>unclassified sequences</taxon>
        <taxon>metagenomes</taxon>
        <taxon>ecological metagenomes</taxon>
    </lineage>
</organism>
<accession>A0A0F9AL57</accession>
<sequence length="62" mass="6506">DGPPIQPEGEPAENVRARLADRQGAVSEWDQVAGGVGHGSRSLGGHDDREQGQDYPGQFGGH</sequence>
<name>A0A0F9AL57_9ZZZZ</name>
<evidence type="ECO:0000313" key="2">
    <source>
        <dbReference type="EMBL" id="KKK72906.1"/>
    </source>
</evidence>